<comment type="caution">
    <text evidence="4">The sequence shown here is derived from an EMBL/GenBank/DDBJ whole genome shotgun (WGS) entry which is preliminary data.</text>
</comment>
<evidence type="ECO:0000259" key="3">
    <source>
        <dbReference type="PROSITE" id="PS51704"/>
    </source>
</evidence>
<feature type="region of interest" description="Disordered" evidence="1">
    <location>
        <begin position="156"/>
        <end position="178"/>
    </location>
</feature>
<dbReference type="GO" id="GO:0006629">
    <property type="term" value="P:lipid metabolic process"/>
    <property type="evidence" value="ECO:0007669"/>
    <property type="project" value="InterPro"/>
</dbReference>
<dbReference type="Gene3D" id="3.20.20.190">
    <property type="entry name" value="Phosphatidylinositol (PI) phosphodiesterase"/>
    <property type="match status" value="2"/>
</dbReference>
<dbReference type="GO" id="GO:0008081">
    <property type="term" value="F:phosphoric diester hydrolase activity"/>
    <property type="evidence" value="ECO:0007669"/>
    <property type="project" value="InterPro"/>
</dbReference>
<reference evidence="4 5" key="1">
    <citation type="submission" date="2019-09" db="EMBL/GenBank/DDBJ databases">
        <title>Characterization of the phylogenetic diversity of two novel species belonging to the genus Bifidobacterium: Bifidobacterium cebidarum sp. nov. and Bifidobacterium leontopitheci sp. nov.</title>
        <authorList>
            <person name="Lugli G.A."/>
            <person name="Duranti S."/>
            <person name="Milani C."/>
            <person name="Turroni F."/>
            <person name="Ventura M."/>
        </authorList>
    </citation>
    <scope>NUCLEOTIDE SEQUENCE [LARGE SCALE GENOMIC DNA]</scope>
    <source>
        <strain evidence="4 5">LMG 31471</strain>
    </source>
</reference>
<dbReference type="Proteomes" id="UP000441772">
    <property type="component" value="Unassembled WGS sequence"/>
</dbReference>
<keyword evidence="2" id="KW-0812">Transmembrane</keyword>
<evidence type="ECO:0000313" key="5">
    <source>
        <dbReference type="Proteomes" id="UP000441772"/>
    </source>
</evidence>
<dbReference type="RefSeq" id="WP_226835871.1">
    <property type="nucleotide sequence ID" value="NZ_JBHSKZ010000003.1"/>
</dbReference>
<dbReference type="InterPro" id="IPR030395">
    <property type="entry name" value="GP_PDE_dom"/>
</dbReference>
<dbReference type="Pfam" id="PF03009">
    <property type="entry name" value="GDPD"/>
    <property type="match status" value="1"/>
</dbReference>
<name>A0A6I1GSB2_9BIFI</name>
<evidence type="ECO:0000313" key="4">
    <source>
        <dbReference type="EMBL" id="KAB7791078.1"/>
    </source>
</evidence>
<evidence type="ECO:0000256" key="2">
    <source>
        <dbReference type="SAM" id="Phobius"/>
    </source>
</evidence>
<proteinExistence type="predicted"/>
<dbReference type="AlphaFoldDB" id="A0A6I1GSB2"/>
<dbReference type="PANTHER" id="PTHR46211:SF1">
    <property type="entry name" value="GLYCEROPHOSPHODIESTER PHOSPHODIESTERASE, CYTOPLASMIC"/>
    <property type="match status" value="1"/>
</dbReference>
<accession>A0A6I1GSB2</accession>
<keyword evidence="5" id="KW-1185">Reference proteome</keyword>
<dbReference type="InterPro" id="IPR017946">
    <property type="entry name" value="PLC-like_Pdiesterase_TIM-brl"/>
</dbReference>
<feature type="transmembrane region" description="Helical" evidence="2">
    <location>
        <begin position="12"/>
        <end position="36"/>
    </location>
</feature>
<keyword evidence="2" id="KW-0472">Membrane</keyword>
<dbReference type="PROSITE" id="PS51704">
    <property type="entry name" value="GP_PDE"/>
    <property type="match status" value="1"/>
</dbReference>
<feature type="domain" description="GP-PDE" evidence="3">
    <location>
        <begin position="54"/>
        <end position="154"/>
    </location>
</feature>
<sequence length="464" mass="48594">MKQYRDPGSATGVAAIVVAAVTSLAMVVGLVAGAVFATRWALTVLDGTSPLHRPIVIAHRGDARHAPENSLAAIRAAGRNGADYAEVDVRLTRDGIPVIFHDRFTGRLNAGGRNVLVNSLTLAQLERLHMRQHGIMFQVPTLRQALIEASRANAERAGGTGDVPRVGSASAHAQGGAGRTQHVVDAARTPTHVGQTDVPSGVRAGGSGVTGSSVVGRAVAGRSGAAQAAAAGFVRAVAGSAPAVRQPSQSHRFGLLLDMKTDARHARKLAEAVAQVIDETRYDGALMLMSANPEAVGVIRQVRPGWHVGLCASGNPGLTGWRERGGRYDRGHRVRTTAADGVRGMSTRTAADSARRSPCPRRMPADPRSGPGFSRATADFVVFRDHDVTATLLRTARSRGLPVYVGAVISFTEARTMLRHGVSGLLGEDIAPLCRACKGYDDTGLPEQFADEDDIDAAADHASA</sequence>
<dbReference type="EMBL" id="WBVT01000004">
    <property type="protein sequence ID" value="KAB7791078.1"/>
    <property type="molecule type" value="Genomic_DNA"/>
</dbReference>
<evidence type="ECO:0000256" key="1">
    <source>
        <dbReference type="SAM" id="MobiDB-lite"/>
    </source>
</evidence>
<feature type="region of interest" description="Disordered" evidence="1">
    <location>
        <begin position="343"/>
        <end position="371"/>
    </location>
</feature>
<organism evidence="4 5">
    <name type="scientific">Bifidobacterium leontopitheci</name>
    <dbReference type="NCBI Taxonomy" id="2650774"/>
    <lineage>
        <taxon>Bacteria</taxon>
        <taxon>Bacillati</taxon>
        <taxon>Actinomycetota</taxon>
        <taxon>Actinomycetes</taxon>
        <taxon>Bifidobacteriales</taxon>
        <taxon>Bifidobacteriaceae</taxon>
        <taxon>Bifidobacterium</taxon>
    </lineage>
</organism>
<dbReference type="SUPFAM" id="SSF51695">
    <property type="entry name" value="PLC-like phosphodiesterases"/>
    <property type="match status" value="2"/>
</dbReference>
<gene>
    <name evidence="4" type="ORF">F7D09_0434</name>
</gene>
<keyword evidence="2" id="KW-1133">Transmembrane helix</keyword>
<dbReference type="PANTHER" id="PTHR46211">
    <property type="entry name" value="GLYCEROPHOSPHORYL DIESTER PHOSPHODIESTERASE"/>
    <property type="match status" value="1"/>
</dbReference>
<protein>
    <submittedName>
        <fullName evidence="4">Glycerophosphodiester phosphodiesterase</fullName>
    </submittedName>
</protein>